<comment type="caution">
    <text evidence="2">The sequence shown here is derived from an EMBL/GenBank/DDBJ whole genome shotgun (WGS) entry which is preliminary data.</text>
</comment>
<gene>
    <name evidence="2" type="ORF">NPIL_221681</name>
</gene>
<organism evidence="2 3">
    <name type="scientific">Nephila pilipes</name>
    <name type="common">Giant wood spider</name>
    <name type="synonym">Nephila maculata</name>
    <dbReference type="NCBI Taxonomy" id="299642"/>
    <lineage>
        <taxon>Eukaryota</taxon>
        <taxon>Metazoa</taxon>
        <taxon>Ecdysozoa</taxon>
        <taxon>Arthropoda</taxon>
        <taxon>Chelicerata</taxon>
        <taxon>Arachnida</taxon>
        <taxon>Araneae</taxon>
        <taxon>Araneomorphae</taxon>
        <taxon>Entelegynae</taxon>
        <taxon>Araneoidea</taxon>
        <taxon>Nephilidae</taxon>
        <taxon>Nephila</taxon>
    </lineage>
</organism>
<protein>
    <submittedName>
        <fullName evidence="2">Uncharacterized protein</fullName>
    </submittedName>
</protein>
<name>A0A8X6QJJ5_NEPPI</name>
<dbReference type="EMBL" id="BMAW01031698">
    <property type="protein sequence ID" value="GFU22320.1"/>
    <property type="molecule type" value="Genomic_DNA"/>
</dbReference>
<proteinExistence type="predicted"/>
<accession>A0A8X6QJJ5</accession>
<dbReference type="AlphaFoldDB" id="A0A8X6QJJ5"/>
<evidence type="ECO:0000256" key="1">
    <source>
        <dbReference type="SAM" id="MobiDB-lite"/>
    </source>
</evidence>
<evidence type="ECO:0000313" key="2">
    <source>
        <dbReference type="EMBL" id="GFU22320.1"/>
    </source>
</evidence>
<keyword evidence="3" id="KW-1185">Reference proteome</keyword>
<feature type="compositionally biased region" description="Polar residues" evidence="1">
    <location>
        <begin position="39"/>
        <end position="49"/>
    </location>
</feature>
<feature type="region of interest" description="Disordered" evidence="1">
    <location>
        <begin position="27"/>
        <end position="49"/>
    </location>
</feature>
<dbReference type="Proteomes" id="UP000887013">
    <property type="component" value="Unassembled WGS sequence"/>
</dbReference>
<sequence length="145" mass="16830">MSARKRVDFLLRPLMILTKSFNQPNRRCGDTGEVKRTKANSSPHISTQGHLLRETVTPHEKFVLFQRLQLFTVLSCCHVLESSHGLLSFPLRTPPADDKRAHHRMKTNPTRIFGDRERQINLLSLGYITKECLWPRLLQAYHCLI</sequence>
<evidence type="ECO:0000313" key="3">
    <source>
        <dbReference type="Proteomes" id="UP000887013"/>
    </source>
</evidence>
<feature type="compositionally biased region" description="Basic and acidic residues" evidence="1">
    <location>
        <begin position="27"/>
        <end position="36"/>
    </location>
</feature>
<reference evidence="2" key="1">
    <citation type="submission" date="2020-08" db="EMBL/GenBank/DDBJ databases">
        <title>Multicomponent nature underlies the extraordinary mechanical properties of spider dragline silk.</title>
        <authorList>
            <person name="Kono N."/>
            <person name="Nakamura H."/>
            <person name="Mori M."/>
            <person name="Yoshida Y."/>
            <person name="Ohtoshi R."/>
            <person name="Malay A.D."/>
            <person name="Moran D.A.P."/>
            <person name="Tomita M."/>
            <person name="Numata K."/>
            <person name="Arakawa K."/>
        </authorList>
    </citation>
    <scope>NUCLEOTIDE SEQUENCE</scope>
</reference>